<protein>
    <recommendedName>
        <fullName evidence="2">Ig-like domain-containing protein</fullName>
    </recommendedName>
</protein>
<dbReference type="PROSITE" id="PS50835">
    <property type="entry name" value="IG_LIKE"/>
    <property type="match status" value="1"/>
</dbReference>
<gene>
    <name evidence="3" type="ORF">SNE40_012081</name>
</gene>
<dbReference type="Gene3D" id="2.60.40.10">
    <property type="entry name" value="Immunoglobulins"/>
    <property type="match status" value="1"/>
</dbReference>
<organism evidence="3 4">
    <name type="scientific">Patella caerulea</name>
    <name type="common">Rayed Mediterranean limpet</name>
    <dbReference type="NCBI Taxonomy" id="87958"/>
    <lineage>
        <taxon>Eukaryota</taxon>
        <taxon>Metazoa</taxon>
        <taxon>Spiralia</taxon>
        <taxon>Lophotrochozoa</taxon>
        <taxon>Mollusca</taxon>
        <taxon>Gastropoda</taxon>
        <taxon>Patellogastropoda</taxon>
        <taxon>Patelloidea</taxon>
        <taxon>Patellidae</taxon>
        <taxon>Patella</taxon>
    </lineage>
</organism>
<dbReference type="SUPFAM" id="SSF48726">
    <property type="entry name" value="Immunoglobulin"/>
    <property type="match status" value="1"/>
</dbReference>
<dbReference type="Proteomes" id="UP001347796">
    <property type="component" value="Unassembled WGS sequence"/>
</dbReference>
<keyword evidence="1" id="KW-0732">Signal</keyword>
<feature type="signal peptide" evidence="1">
    <location>
        <begin position="1"/>
        <end position="17"/>
    </location>
</feature>
<proteinExistence type="predicted"/>
<evidence type="ECO:0000313" key="4">
    <source>
        <dbReference type="Proteomes" id="UP001347796"/>
    </source>
</evidence>
<dbReference type="InterPro" id="IPR036179">
    <property type="entry name" value="Ig-like_dom_sf"/>
</dbReference>
<name>A0AAN8JQS1_PATCE</name>
<dbReference type="EMBL" id="JAZGQO010000008">
    <property type="protein sequence ID" value="KAK6179810.1"/>
    <property type="molecule type" value="Genomic_DNA"/>
</dbReference>
<reference evidence="3 4" key="1">
    <citation type="submission" date="2024-01" db="EMBL/GenBank/DDBJ databases">
        <title>The genome of the rayed Mediterranean limpet Patella caerulea (Linnaeus, 1758).</title>
        <authorList>
            <person name="Anh-Thu Weber A."/>
            <person name="Halstead-Nussloch G."/>
        </authorList>
    </citation>
    <scope>NUCLEOTIDE SEQUENCE [LARGE SCALE GENOMIC DNA]</scope>
    <source>
        <strain evidence="3">AATW-2023a</strain>
        <tissue evidence="3">Whole specimen</tissue>
    </source>
</reference>
<sequence length="488" mass="56070">MLYSIILVLQVFVIVSSQDINDGERTLLQAAYKNTLENLEQAEHYIKETRKSLASLGELLKGDTTTSTEDVNNKVEDEKNEMDDVYKILDSKHAWERIDQQKRPEDTTDPGADFLSKVLTYSNKRLQKEKSEIDLSGFKIRFVNDENRDYFIACIEFGVDDNDQDLVISSYIRIHNEFVIMFPEWCGFGVCLLQQREWRRHKLILVLRNSMVSTDPGSLLMMSFISMSNADELFLALRFPQDKNLTSYRNAKEELVPSYGIQYINQSTIAYNPRDFLEDIHLFTKIESPTTNLTYVYSSTNFQSNQSVSIYNETDENSITLSSTMAIIDNSVDLSDPLTNNGIYSTTLRFKSRADAFIDWSLDINRMYRVFPNNESEPRALSETYMECYNTERPISVKRGAAFSVQCRVSGITNPEIKVYQMKTQNGRRTEDFPGFYIVRLEGSIASSIIMTTYSVQLEDGGEYSIIAGSNGMYLQESFRLDVTEDEV</sequence>
<dbReference type="InterPro" id="IPR013783">
    <property type="entry name" value="Ig-like_fold"/>
</dbReference>
<feature type="chain" id="PRO_5043026545" description="Ig-like domain-containing protein" evidence="1">
    <location>
        <begin position="18"/>
        <end position="488"/>
    </location>
</feature>
<evidence type="ECO:0000313" key="3">
    <source>
        <dbReference type="EMBL" id="KAK6179810.1"/>
    </source>
</evidence>
<dbReference type="InterPro" id="IPR007110">
    <property type="entry name" value="Ig-like_dom"/>
</dbReference>
<evidence type="ECO:0000259" key="2">
    <source>
        <dbReference type="PROSITE" id="PS50835"/>
    </source>
</evidence>
<dbReference type="InterPro" id="IPR003599">
    <property type="entry name" value="Ig_sub"/>
</dbReference>
<accession>A0AAN8JQS1</accession>
<dbReference type="AlphaFoldDB" id="A0AAN8JQS1"/>
<comment type="caution">
    <text evidence="3">The sequence shown here is derived from an EMBL/GenBank/DDBJ whole genome shotgun (WGS) entry which is preliminary data.</text>
</comment>
<keyword evidence="4" id="KW-1185">Reference proteome</keyword>
<feature type="domain" description="Ig-like" evidence="2">
    <location>
        <begin position="378"/>
        <end position="465"/>
    </location>
</feature>
<evidence type="ECO:0000256" key="1">
    <source>
        <dbReference type="SAM" id="SignalP"/>
    </source>
</evidence>
<dbReference type="SMART" id="SM00409">
    <property type="entry name" value="IG"/>
    <property type="match status" value="1"/>
</dbReference>